<dbReference type="CDD" id="cd03392">
    <property type="entry name" value="PAP2_like_2"/>
    <property type="match status" value="1"/>
</dbReference>
<name>A0ABR4Z1Y3_9MYCO</name>
<keyword evidence="1" id="KW-0472">Membrane</keyword>
<evidence type="ECO:0000313" key="4">
    <source>
        <dbReference type="Proteomes" id="UP000031004"/>
    </source>
</evidence>
<protein>
    <submittedName>
        <fullName evidence="3">Membrane protein</fullName>
    </submittedName>
</protein>
<gene>
    <name evidence="3" type="ORF">QQ44_01835</name>
</gene>
<evidence type="ECO:0000313" key="3">
    <source>
        <dbReference type="EMBL" id="KHO28454.1"/>
    </source>
</evidence>
<keyword evidence="1" id="KW-1133">Transmembrane helix</keyword>
<accession>A0ABR4Z1Y3</accession>
<feature type="domain" description="Phosphatidic acid phosphatase type 2/haloperoxidase" evidence="2">
    <location>
        <begin position="90"/>
        <end position="201"/>
    </location>
</feature>
<dbReference type="EMBL" id="JTLZ01000001">
    <property type="protein sequence ID" value="KHO28454.1"/>
    <property type="molecule type" value="Genomic_DNA"/>
</dbReference>
<organism evidence="3 4">
    <name type="scientific">Mycolicibacterium setense</name>
    <dbReference type="NCBI Taxonomy" id="431269"/>
    <lineage>
        <taxon>Bacteria</taxon>
        <taxon>Bacillati</taxon>
        <taxon>Actinomycetota</taxon>
        <taxon>Actinomycetes</taxon>
        <taxon>Mycobacteriales</taxon>
        <taxon>Mycobacteriaceae</taxon>
        <taxon>Mycolicibacterium</taxon>
    </lineage>
</organism>
<feature type="transmembrane region" description="Helical" evidence="1">
    <location>
        <begin position="7"/>
        <end position="34"/>
    </location>
</feature>
<dbReference type="Pfam" id="PF01569">
    <property type="entry name" value="PAP2"/>
    <property type="match status" value="1"/>
</dbReference>
<reference evidence="3 4" key="1">
    <citation type="submission" date="2014-11" db="EMBL/GenBank/DDBJ databases">
        <title>Mycobacterium setense Manresensis Genome.</title>
        <authorList>
            <person name="Rech G."/>
            <person name="Sumoy L."/>
        </authorList>
    </citation>
    <scope>NUCLEOTIDE SEQUENCE [LARGE SCALE GENOMIC DNA]</scope>
    <source>
        <strain evidence="3 4">Manresensis</strain>
    </source>
</reference>
<dbReference type="InterPro" id="IPR036938">
    <property type="entry name" value="PAP2/HPO_sf"/>
</dbReference>
<comment type="caution">
    <text evidence="3">The sequence shown here is derived from an EMBL/GenBank/DDBJ whole genome shotgun (WGS) entry which is preliminary data.</text>
</comment>
<dbReference type="SUPFAM" id="SSF48317">
    <property type="entry name" value="Acid phosphatase/Vanadium-dependent haloperoxidase"/>
    <property type="match status" value="1"/>
</dbReference>
<keyword evidence="4" id="KW-1185">Reference proteome</keyword>
<dbReference type="InterPro" id="IPR000326">
    <property type="entry name" value="PAP2/HPO"/>
</dbReference>
<evidence type="ECO:0000259" key="2">
    <source>
        <dbReference type="SMART" id="SM00014"/>
    </source>
</evidence>
<feature type="transmembrane region" description="Helical" evidence="1">
    <location>
        <begin position="157"/>
        <end position="180"/>
    </location>
</feature>
<proteinExistence type="predicted"/>
<dbReference type="Gene3D" id="1.20.144.10">
    <property type="entry name" value="Phosphatidic acid phosphatase type 2/haloperoxidase"/>
    <property type="match status" value="2"/>
</dbReference>
<sequence>MVRIRAGWLSVTAVAALAVFATMWLGFALHWGWLADVDDAALSAAYSYGIARPGWVTAWDVFCTVMGPLGFRLVGLAIIVAALVRRQYRVALFLALTVELSGIVTELVKSVVDRPRPDTAMVYALSSSFPSGHALGVIVSVLALLCVARPALSGRVYMWLCVFGAAVVVLIGVGRVVLNVHHPSDVVAGWGLGYAYFVAVYLLCPPYPAPVTAADETPATPGNGR</sequence>
<feature type="transmembrane region" description="Helical" evidence="1">
    <location>
        <begin position="120"/>
        <end position="145"/>
    </location>
</feature>
<feature type="transmembrane region" description="Helical" evidence="1">
    <location>
        <begin position="90"/>
        <end position="108"/>
    </location>
</feature>
<dbReference type="Proteomes" id="UP000031004">
    <property type="component" value="Unassembled WGS sequence"/>
</dbReference>
<dbReference type="PANTHER" id="PTHR14969:SF13">
    <property type="entry name" value="AT30094P"/>
    <property type="match status" value="1"/>
</dbReference>
<feature type="transmembrane region" description="Helical" evidence="1">
    <location>
        <begin position="54"/>
        <end position="83"/>
    </location>
</feature>
<feature type="transmembrane region" description="Helical" evidence="1">
    <location>
        <begin position="186"/>
        <end position="204"/>
    </location>
</feature>
<dbReference type="PANTHER" id="PTHR14969">
    <property type="entry name" value="SPHINGOSINE-1-PHOSPHATE PHOSPHOHYDROLASE"/>
    <property type="match status" value="1"/>
</dbReference>
<evidence type="ECO:0000256" key="1">
    <source>
        <dbReference type="SAM" id="Phobius"/>
    </source>
</evidence>
<dbReference type="SMART" id="SM00014">
    <property type="entry name" value="acidPPc"/>
    <property type="match status" value="1"/>
</dbReference>
<keyword evidence="1" id="KW-0812">Transmembrane</keyword>